<sequence length="147" mass="17163">MSEYNDFIKLLTHGEIGKFFDKLKKYFICSTSYHDFHCERDYHNLMGGIFAPLSHNYIIESNLESGYGRFDHRLIARRDKGYKAFIIEYKVGKEEKELVKIAQEGLKQMNDKKYGTTIDNYPHIKKIFKIAVAFCGKKAAVEYSILS</sequence>
<protein>
    <recommendedName>
        <fullName evidence="3">PD-(D/E)XK nuclease superfamily protein</fullName>
    </recommendedName>
</protein>
<organism evidence="1 2">
    <name type="scientific">Rickettsia asembonensis</name>
    <dbReference type="NCBI Taxonomy" id="1068590"/>
    <lineage>
        <taxon>Bacteria</taxon>
        <taxon>Pseudomonadati</taxon>
        <taxon>Pseudomonadota</taxon>
        <taxon>Alphaproteobacteria</taxon>
        <taxon>Rickettsiales</taxon>
        <taxon>Rickettsiaceae</taxon>
        <taxon>Rickettsieae</taxon>
        <taxon>Rickettsia</taxon>
        <taxon>spotted fever group</taxon>
    </lineage>
</organism>
<dbReference type="RefSeq" id="WP_041078771.1">
    <property type="nucleotide sequence ID" value="NZ_CP011517.1"/>
</dbReference>
<evidence type="ECO:0008006" key="3">
    <source>
        <dbReference type="Google" id="ProtNLM"/>
    </source>
</evidence>
<accession>A0A0C2MNJ4</accession>
<geneLocation type="plasmid" evidence="1 2">
    <name>pRAS01</name>
</geneLocation>
<evidence type="ECO:0000313" key="2">
    <source>
        <dbReference type="Proteomes" id="UP000031952"/>
    </source>
</evidence>
<name>A0A0C2MNJ4_9RICK</name>
<evidence type="ECO:0000313" key="1">
    <source>
        <dbReference type="EMBL" id="KIJ88776.1"/>
    </source>
</evidence>
<reference evidence="1 2" key="1">
    <citation type="journal article" date="2015" name="Genome Announc.">
        <title>Whole-Genome Sequence of 'Candidatus Rickettsia asemboensis' Strain NMRCii, Isolated from Fleas of Western Kenya.</title>
        <authorList>
            <person name="Jima D.D."/>
            <person name="Luce-Fedrow A."/>
            <person name="Yang Y."/>
            <person name="Maina A.N."/>
            <person name="Snesrud E.C."/>
            <person name="Otiang E."/>
            <person name="Njenga K."/>
            <person name="Jarman R.G."/>
            <person name="Richards A.L."/>
            <person name="Hang J."/>
        </authorList>
    </citation>
    <scope>NUCLEOTIDE SEQUENCE [LARGE SCALE GENOMIC DNA]</scope>
    <source>
        <strain evidence="1 2">NMRCii</strain>
        <plasmid evidence="1">pRAS01</plasmid>
    </source>
</reference>
<dbReference type="Pfam" id="PF08011">
    <property type="entry name" value="PDDEXK_9"/>
    <property type="match status" value="1"/>
</dbReference>
<gene>
    <name evidence="1" type="ORF">SB78_03620</name>
</gene>
<dbReference type="InterPro" id="IPR012547">
    <property type="entry name" value="PDDEXK_9"/>
</dbReference>
<dbReference type="Proteomes" id="UP000031952">
    <property type="component" value="Plasmid pRAS01"/>
</dbReference>
<keyword evidence="1" id="KW-0614">Plasmid</keyword>
<dbReference type="EMBL" id="CP011517">
    <property type="protein sequence ID" value="KIJ88776.1"/>
    <property type="molecule type" value="Genomic_DNA"/>
</dbReference>
<dbReference type="AlphaFoldDB" id="A0A0C2MNJ4"/>
<proteinExistence type="predicted"/>
<keyword evidence="2" id="KW-1185">Reference proteome</keyword>